<keyword evidence="5" id="KW-0809">Transit peptide</keyword>
<keyword evidence="14" id="KW-1185">Reference proteome</keyword>
<evidence type="ECO:0000256" key="2">
    <source>
        <dbReference type="ARBA" id="ARBA00004173"/>
    </source>
</evidence>
<dbReference type="NCBIfam" id="TIGR01275">
    <property type="entry name" value="ACC_deam_rel"/>
    <property type="match status" value="1"/>
</dbReference>
<evidence type="ECO:0000256" key="1">
    <source>
        <dbReference type="ARBA" id="ARBA00001933"/>
    </source>
</evidence>
<protein>
    <recommendedName>
        <fullName evidence="9">D-cysteine desulfhydrase</fullName>
        <ecNumber evidence="9">4.4.1.15</ecNumber>
    </recommendedName>
</protein>
<keyword evidence="6" id="KW-0496">Mitochondrion</keyword>
<evidence type="ECO:0000256" key="3">
    <source>
        <dbReference type="ARBA" id="ARBA00008639"/>
    </source>
</evidence>
<dbReference type="InterPro" id="IPR036052">
    <property type="entry name" value="TrpB-like_PALP_sf"/>
</dbReference>
<comment type="subcellular location">
    <subcellularLocation>
        <location evidence="2">Mitochondrion</location>
    </subcellularLocation>
</comment>
<dbReference type="FunFam" id="3.40.50.1100:FF:000042">
    <property type="entry name" value="Bifunctional D-cysteine desulfhydrase/1-aminocyclopropane-1-carboxylate deaminase mitochondrial"/>
    <property type="match status" value="1"/>
</dbReference>
<dbReference type="PANTHER" id="PTHR43780:SF2">
    <property type="entry name" value="1-AMINOCYCLOPROPANE-1-CARBOXYLATE DEAMINASE-RELATED"/>
    <property type="match status" value="1"/>
</dbReference>
<keyword evidence="4 11" id="KW-0663">Pyridoxal phosphate</keyword>
<evidence type="ECO:0000256" key="9">
    <source>
        <dbReference type="ARBA" id="ARBA00066823"/>
    </source>
</evidence>
<dbReference type="KEGG" id="epa:110232777"/>
<dbReference type="Proteomes" id="UP000887567">
    <property type="component" value="Unplaced"/>
</dbReference>
<dbReference type="GeneID" id="110232777"/>
<accession>A0A913WSZ1</accession>
<dbReference type="GO" id="GO:0005739">
    <property type="term" value="C:mitochondrion"/>
    <property type="evidence" value="ECO:0007669"/>
    <property type="project" value="UniProtKB-SubCell"/>
</dbReference>
<evidence type="ECO:0000256" key="6">
    <source>
        <dbReference type="ARBA" id="ARBA00023128"/>
    </source>
</evidence>
<evidence type="ECO:0000256" key="11">
    <source>
        <dbReference type="PIRSR" id="PIRSR006278-2"/>
    </source>
</evidence>
<dbReference type="RefSeq" id="XP_020893648.1">
    <property type="nucleotide sequence ID" value="XM_021037989.2"/>
</dbReference>
<dbReference type="EC" id="4.4.1.15" evidence="9"/>
<dbReference type="OMA" id="ERYHAGT"/>
<dbReference type="InterPro" id="IPR027278">
    <property type="entry name" value="ACCD_DCysDesulf"/>
</dbReference>
<feature type="active site" description="Nucleophile" evidence="10">
    <location>
        <position position="103"/>
    </location>
</feature>
<organism evidence="13 14">
    <name type="scientific">Exaiptasia diaphana</name>
    <name type="common">Tropical sea anemone</name>
    <name type="synonym">Aiptasia pulchella</name>
    <dbReference type="NCBI Taxonomy" id="2652724"/>
    <lineage>
        <taxon>Eukaryota</taxon>
        <taxon>Metazoa</taxon>
        <taxon>Cnidaria</taxon>
        <taxon>Anthozoa</taxon>
        <taxon>Hexacorallia</taxon>
        <taxon>Actiniaria</taxon>
        <taxon>Aiptasiidae</taxon>
        <taxon>Exaiptasia</taxon>
    </lineage>
</organism>
<dbReference type="OrthoDB" id="10266364at2759"/>
<evidence type="ECO:0000256" key="7">
    <source>
        <dbReference type="ARBA" id="ARBA00023239"/>
    </source>
</evidence>
<dbReference type="AlphaFoldDB" id="A0A913WSZ1"/>
<name>A0A913WSZ1_EXADI</name>
<dbReference type="FunFam" id="3.40.50.1100:FF:000037">
    <property type="entry name" value="Bifunctional D-cysteine desulfhydrase/1-aminocyclopropane-1-carboxylate deaminase, mitochondrial"/>
    <property type="match status" value="1"/>
</dbReference>
<evidence type="ECO:0000256" key="5">
    <source>
        <dbReference type="ARBA" id="ARBA00022946"/>
    </source>
</evidence>
<evidence type="ECO:0000259" key="12">
    <source>
        <dbReference type="Pfam" id="PF00291"/>
    </source>
</evidence>
<dbReference type="EnsemblMetazoa" id="XM_021037989.2">
    <property type="protein sequence ID" value="XP_020893648.1"/>
    <property type="gene ID" value="LOC110232777"/>
</dbReference>
<feature type="domain" description="Tryptophan synthase beta chain-like PALP" evidence="12">
    <location>
        <begin position="39"/>
        <end position="340"/>
    </location>
</feature>
<comment type="catalytic activity">
    <reaction evidence="8">
        <text>D-cysteine + H2O = hydrogen sulfide + pyruvate + NH4(+) + H(+)</text>
        <dbReference type="Rhea" id="RHEA:11268"/>
        <dbReference type="ChEBI" id="CHEBI:15361"/>
        <dbReference type="ChEBI" id="CHEBI:15377"/>
        <dbReference type="ChEBI" id="CHEBI:15378"/>
        <dbReference type="ChEBI" id="CHEBI:28938"/>
        <dbReference type="ChEBI" id="CHEBI:29919"/>
        <dbReference type="ChEBI" id="CHEBI:35236"/>
        <dbReference type="EC" id="4.4.1.15"/>
    </reaction>
</comment>
<dbReference type="PIRSF" id="PIRSF006278">
    <property type="entry name" value="ACCD_DCysDesulf"/>
    <property type="match status" value="1"/>
</dbReference>
<dbReference type="SUPFAM" id="SSF53686">
    <property type="entry name" value="Tryptophan synthase beta subunit-like PLP-dependent enzymes"/>
    <property type="match status" value="1"/>
</dbReference>
<proteinExistence type="inferred from homology"/>
<dbReference type="GO" id="GO:0019148">
    <property type="term" value="F:D-cysteine desulfhydrase activity"/>
    <property type="evidence" value="ECO:0007669"/>
    <property type="project" value="UniProtKB-EC"/>
</dbReference>
<evidence type="ECO:0000256" key="8">
    <source>
        <dbReference type="ARBA" id="ARBA00050761"/>
    </source>
</evidence>
<dbReference type="InterPro" id="IPR005966">
    <property type="entry name" value="D-Cys_desShydrase"/>
</dbReference>
<sequence>MFSSRGAGIIRRCFTTLETYCPPSWAATLSNTPSHFVKLCQRNTPIRDWTLPGLPSGFSLSIKRDDMTGSTLSGNKVRKLEFLLADALVKGSDCVLTCGGIQSNHCRATAVAARELGLDCYLFLRHKEENTNIGCSGNLLLNHLMGAKIFLVPNERYTSGLKPRMEIIAEKLREKGRVPYIVPLGGSNPLGLYGYISAFQELIEQKVLENFDDIVLCIGSAGSAAGIAIGNYLTGSKVKCHAVCASDNAKNFYEHINEELDAIGMDVKAEDIIDIVDGYKGKGYGISTKEELELIVRISSLTGIVLDPVYTIKSVRGMLSEMNANPSRFKGSRVLYIHTGGVYGLYDGRMDDVVTEMTSNSIREWKDSLDNPPQLH</sequence>
<feature type="modified residue" description="N6-(pyridoxal phosphate)lysine" evidence="11">
    <location>
        <position position="76"/>
    </location>
</feature>
<evidence type="ECO:0000313" key="13">
    <source>
        <dbReference type="EnsemblMetazoa" id="XP_020893648.1"/>
    </source>
</evidence>
<evidence type="ECO:0000256" key="10">
    <source>
        <dbReference type="PIRSR" id="PIRSR006278-1"/>
    </source>
</evidence>
<dbReference type="Gene3D" id="3.40.50.1100">
    <property type="match status" value="2"/>
</dbReference>
<comment type="similarity">
    <text evidence="3">Belongs to the ACC deaminase/D-cysteine desulfhydrase family.</text>
</comment>
<keyword evidence="7" id="KW-0456">Lyase</keyword>
<dbReference type="Pfam" id="PF00291">
    <property type="entry name" value="PALP"/>
    <property type="match status" value="1"/>
</dbReference>
<comment type="cofactor">
    <cofactor evidence="1">
        <name>pyridoxal 5'-phosphate</name>
        <dbReference type="ChEBI" id="CHEBI:597326"/>
    </cofactor>
</comment>
<dbReference type="InterPro" id="IPR001926">
    <property type="entry name" value="TrpB-like_PALP"/>
</dbReference>
<dbReference type="PANTHER" id="PTHR43780">
    <property type="entry name" value="1-AMINOCYCLOPROPANE-1-CARBOXYLATE DEAMINASE-RELATED"/>
    <property type="match status" value="1"/>
</dbReference>
<evidence type="ECO:0000313" key="14">
    <source>
        <dbReference type="Proteomes" id="UP000887567"/>
    </source>
</evidence>
<evidence type="ECO:0000256" key="4">
    <source>
        <dbReference type="ARBA" id="ARBA00022898"/>
    </source>
</evidence>
<reference evidence="13" key="1">
    <citation type="submission" date="2022-11" db="UniProtKB">
        <authorList>
            <consortium name="EnsemblMetazoa"/>
        </authorList>
    </citation>
    <scope>IDENTIFICATION</scope>
</reference>